<reference evidence="2" key="1">
    <citation type="submission" date="2009-05" db="EMBL/GenBank/DDBJ databases">
        <title>The genome sequence of Ajellomyces capsulatus strain H143.</title>
        <authorList>
            <person name="Champion M."/>
            <person name="Cuomo C.A."/>
            <person name="Ma L.-J."/>
            <person name="Henn M.R."/>
            <person name="Sil A."/>
            <person name="Goldman B."/>
            <person name="Young S.K."/>
            <person name="Kodira C.D."/>
            <person name="Zeng Q."/>
            <person name="Koehrsen M."/>
            <person name="Alvarado L."/>
            <person name="Berlin A.M."/>
            <person name="Borenstein D."/>
            <person name="Chen Z."/>
            <person name="Engels R."/>
            <person name="Freedman E."/>
            <person name="Gellesch M."/>
            <person name="Goldberg J."/>
            <person name="Griggs A."/>
            <person name="Gujja S."/>
            <person name="Heiman D.I."/>
            <person name="Hepburn T.A."/>
            <person name="Howarth C."/>
            <person name="Jen D."/>
            <person name="Larson L."/>
            <person name="Lewis B."/>
            <person name="Mehta T."/>
            <person name="Park D."/>
            <person name="Pearson M."/>
            <person name="Roberts A."/>
            <person name="Saif S."/>
            <person name="Shea T.D."/>
            <person name="Shenoy N."/>
            <person name="Sisk P."/>
            <person name="Stolte C."/>
            <person name="Sykes S."/>
            <person name="Walk T."/>
            <person name="White J."/>
            <person name="Yandava C."/>
            <person name="Klein B."/>
            <person name="McEwen J.G."/>
            <person name="Puccia R."/>
            <person name="Goldman G.H."/>
            <person name="Felipe M.S."/>
            <person name="Nino-Vega G."/>
            <person name="San-Blas G."/>
            <person name="Taylor J.W."/>
            <person name="Mendoza L."/>
            <person name="Galagan J.E."/>
            <person name="Nusbaum C."/>
            <person name="Birren B.W."/>
        </authorList>
    </citation>
    <scope>NUCLEOTIDE SEQUENCE [LARGE SCALE GENOMIC DNA]</scope>
    <source>
        <strain evidence="2">H143</strain>
    </source>
</reference>
<dbReference type="Proteomes" id="UP000002624">
    <property type="component" value="Unassembled WGS sequence"/>
</dbReference>
<evidence type="ECO:0000313" key="2">
    <source>
        <dbReference type="Proteomes" id="UP000002624"/>
    </source>
</evidence>
<dbReference type="VEuPathDB" id="FungiDB:HCDG_08144"/>
<name>C6HPL3_AJECH</name>
<proteinExistence type="predicted"/>
<dbReference type="EMBL" id="GG692433">
    <property type="protein sequence ID" value="EER37885.1"/>
    <property type="molecule type" value="Genomic_DNA"/>
</dbReference>
<organism evidence="1 2">
    <name type="scientific">Ajellomyces capsulatus (strain H143)</name>
    <name type="common">Darling's disease fungus</name>
    <name type="synonym">Histoplasma capsulatum</name>
    <dbReference type="NCBI Taxonomy" id="544712"/>
    <lineage>
        <taxon>Eukaryota</taxon>
        <taxon>Fungi</taxon>
        <taxon>Dikarya</taxon>
        <taxon>Ascomycota</taxon>
        <taxon>Pezizomycotina</taxon>
        <taxon>Eurotiomycetes</taxon>
        <taxon>Eurotiomycetidae</taxon>
        <taxon>Onygenales</taxon>
        <taxon>Ajellomycetaceae</taxon>
        <taxon>Histoplasma</taxon>
    </lineage>
</organism>
<accession>C6HPL3</accession>
<sequence length="131" mass="14940">MAESNPASPADSEGSAVYIVYQSSLTSASALPSAASANQHLLTAVMIFVILKNKEKNDEISNSKVIKLKLLQLQTEMYQLCKMKKEMKYLYREQNEAVSLLQMIQLNQQSISVDELYKSYEMWNELSEYMQ</sequence>
<gene>
    <name evidence="1" type="ORF">HCDG_08144</name>
</gene>
<evidence type="ECO:0000313" key="1">
    <source>
        <dbReference type="EMBL" id="EER37885.1"/>
    </source>
</evidence>
<dbReference type="AlphaFoldDB" id="C6HPL3"/>
<dbReference type="HOGENOM" id="CLU_1927011_0_0_1"/>
<protein>
    <submittedName>
        <fullName evidence="1">Uncharacterized protein</fullName>
    </submittedName>
</protein>